<name>A0A8S0ZJB3_ARCPL</name>
<dbReference type="OrthoDB" id="7189790at2759"/>
<feature type="signal peptide" evidence="1">
    <location>
        <begin position="1"/>
        <end position="25"/>
    </location>
</feature>
<gene>
    <name evidence="2" type="ORF">APLA_LOCUS4639</name>
</gene>
<keyword evidence="1" id="KW-0732">Signal</keyword>
<protein>
    <submittedName>
        <fullName evidence="2">Uncharacterized protein</fullName>
    </submittedName>
</protein>
<evidence type="ECO:0000313" key="2">
    <source>
        <dbReference type="EMBL" id="CAB3231805.1"/>
    </source>
</evidence>
<sequence length="248" mass="28740">MEGASTEKPMKALKIVLIFLATATSDPVVRTWTFPELAFATGNNSERKTQEELEYLEDAKYEMAVAYGEDNSNNTAQIVIPSPSGRSKWTQEELQAQNPKPLEYFDNFDNIKTSEEARDFAKEHAITIAYRMLLSRRQEGQKQYDIEVSEPGLDISKWNIDDLKNGLRDPRTHPALKPRLEDAFPVLMEYVNKGFRNESIVILTPMGLIRHKQKFDYKRKTTRRRFRATTTTTKFKTLHPKGWPIRRP</sequence>
<feature type="chain" id="PRO_5035882102" evidence="1">
    <location>
        <begin position="26"/>
        <end position="248"/>
    </location>
</feature>
<dbReference type="AlphaFoldDB" id="A0A8S0ZJB3"/>
<evidence type="ECO:0000313" key="3">
    <source>
        <dbReference type="Proteomes" id="UP000494106"/>
    </source>
</evidence>
<keyword evidence="3" id="KW-1185">Reference proteome</keyword>
<organism evidence="2 3">
    <name type="scientific">Arctia plantaginis</name>
    <name type="common">Wood tiger moth</name>
    <name type="synonym">Phalaena plantaginis</name>
    <dbReference type="NCBI Taxonomy" id="874455"/>
    <lineage>
        <taxon>Eukaryota</taxon>
        <taxon>Metazoa</taxon>
        <taxon>Ecdysozoa</taxon>
        <taxon>Arthropoda</taxon>
        <taxon>Hexapoda</taxon>
        <taxon>Insecta</taxon>
        <taxon>Pterygota</taxon>
        <taxon>Neoptera</taxon>
        <taxon>Endopterygota</taxon>
        <taxon>Lepidoptera</taxon>
        <taxon>Glossata</taxon>
        <taxon>Ditrysia</taxon>
        <taxon>Noctuoidea</taxon>
        <taxon>Erebidae</taxon>
        <taxon>Arctiinae</taxon>
        <taxon>Arctia</taxon>
    </lineage>
</organism>
<comment type="caution">
    <text evidence="2">The sequence shown here is derived from an EMBL/GenBank/DDBJ whole genome shotgun (WGS) entry which is preliminary data.</text>
</comment>
<proteinExistence type="predicted"/>
<evidence type="ECO:0000256" key="1">
    <source>
        <dbReference type="SAM" id="SignalP"/>
    </source>
</evidence>
<dbReference type="Proteomes" id="UP000494106">
    <property type="component" value="Unassembled WGS sequence"/>
</dbReference>
<reference evidence="2 3" key="1">
    <citation type="submission" date="2020-04" db="EMBL/GenBank/DDBJ databases">
        <authorList>
            <person name="Wallbank WR R."/>
            <person name="Pardo Diaz C."/>
            <person name="Kozak K."/>
            <person name="Martin S."/>
            <person name="Jiggins C."/>
            <person name="Moest M."/>
            <person name="Warren A I."/>
            <person name="Byers J.R.P. K."/>
            <person name="Montejo-Kovacevich G."/>
            <person name="Yen C E."/>
        </authorList>
    </citation>
    <scope>NUCLEOTIDE SEQUENCE [LARGE SCALE GENOMIC DNA]</scope>
</reference>
<dbReference type="EMBL" id="CADEBC010000473">
    <property type="protein sequence ID" value="CAB3231805.1"/>
    <property type="molecule type" value="Genomic_DNA"/>
</dbReference>
<accession>A0A8S0ZJB3</accession>